<name>A0A508T7W4_9BRAD</name>
<dbReference type="AlphaFoldDB" id="A0A508T7W4"/>
<evidence type="ECO:0000259" key="1">
    <source>
        <dbReference type="Pfam" id="PF03050"/>
    </source>
</evidence>
<gene>
    <name evidence="2" type="ORF">CI1B_35070</name>
</gene>
<evidence type="ECO:0000313" key="3">
    <source>
        <dbReference type="Proteomes" id="UP000328092"/>
    </source>
</evidence>
<dbReference type="EMBL" id="CAADFC020000012">
    <property type="protein sequence ID" value="VIO70909.1"/>
    <property type="molecule type" value="Genomic_DNA"/>
</dbReference>
<organism evidence="2 3">
    <name type="scientific">Bradyrhizobium ivorense</name>
    <dbReference type="NCBI Taxonomy" id="2511166"/>
    <lineage>
        <taxon>Bacteria</taxon>
        <taxon>Pseudomonadati</taxon>
        <taxon>Pseudomonadota</taxon>
        <taxon>Alphaproteobacteria</taxon>
        <taxon>Hyphomicrobiales</taxon>
        <taxon>Nitrobacteraceae</taxon>
        <taxon>Bradyrhizobium</taxon>
    </lineage>
</organism>
<proteinExistence type="predicted"/>
<comment type="caution">
    <text evidence="2">The sequence shown here is derived from an EMBL/GenBank/DDBJ whole genome shotgun (WGS) entry which is preliminary data.</text>
</comment>
<dbReference type="Proteomes" id="UP000328092">
    <property type="component" value="Unassembled WGS sequence"/>
</dbReference>
<dbReference type="Pfam" id="PF03050">
    <property type="entry name" value="DDE_Tnp_IS66"/>
    <property type="match status" value="1"/>
</dbReference>
<sequence length="134" mass="14902">MFAPDPKAERLAAHLTHVNGVLHIDGYAGFDRLIDTGNITLAACWVHTGRKFYEVAQSEDTQVAHKALRRIASLYAVEVQLRGQSPARRLAPRRAFAKPVVDSLRFWLEVQLPQLPGRGNLGEAIGYALSRWDG</sequence>
<reference evidence="2" key="1">
    <citation type="submission" date="2019-02" db="EMBL/GenBank/DDBJ databases">
        <authorList>
            <person name="Pothier F.J."/>
        </authorList>
    </citation>
    <scope>NUCLEOTIDE SEQUENCE</scope>
    <source>
        <strain evidence="2">CI-1B</strain>
    </source>
</reference>
<evidence type="ECO:0000313" key="2">
    <source>
        <dbReference type="EMBL" id="VIO70909.1"/>
    </source>
</evidence>
<dbReference type="PANTHER" id="PTHR33678">
    <property type="entry name" value="BLL1576 PROTEIN"/>
    <property type="match status" value="1"/>
</dbReference>
<dbReference type="PANTHER" id="PTHR33678:SF1">
    <property type="entry name" value="BLL1576 PROTEIN"/>
    <property type="match status" value="1"/>
</dbReference>
<dbReference type="InterPro" id="IPR004291">
    <property type="entry name" value="Transposase_IS66_central"/>
</dbReference>
<keyword evidence="3" id="KW-1185">Reference proteome</keyword>
<accession>A0A508T7W4</accession>
<dbReference type="InterPro" id="IPR052344">
    <property type="entry name" value="Transposase-related"/>
</dbReference>
<feature type="domain" description="Transposase IS66 central" evidence="1">
    <location>
        <begin position="3"/>
        <end position="133"/>
    </location>
</feature>
<protein>
    <recommendedName>
        <fullName evidence="1">Transposase IS66 central domain-containing protein</fullName>
    </recommendedName>
</protein>